<dbReference type="SMART" id="SM00409">
    <property type="entry name" value="IG"/>
    <property type="match status" value="1"/>
</dbReference>
<dbReference type="SMART" id="SM00408">
    <property type="entry name" value="IGc2"/>
    <property type="match status" value="1"/>
</dbReference>
<sequence length="149" mass="16395">MNISVNAVQTVVRQGENITIMCIVIGNEVVKFEWTYPRMESGRLVQPVTDFPLDVPYHIRSSLHIPNAELGDSGTYICNVSESVYDRQDEKAINVTVVGACLGLNLNPQSELDPDSVTAMGYSQLHSSLLLASVPTKASFRDKPKPKCN</sequence>
<accession>A0ABM0Q689</accession>
<dbReference type="SUPFAM" id="SSF48726">
    <property type="entry name" value="Immunoglobulin"/>
    <property type="match status" value="1"/>
</dbReference>
<evidence type="ECO:0000313" key="3">
    <source>
        <dbReference type="RefSeq" id="XP_008563880.1"/>
    </source>
</evidence>
<evidence type="ECO:0000259" key="1">
    <source>
        <dbReference type="PROSITE" id="PS50835"/>
    </source>
</evidence>
<feature type="non-terminal residue" evidence="3">
    <location>
        <position position="149"/>
    </location>
</feature>
<dbReference type="InterPro" id="IPR003599">
    <property type="entry name" value="Ig_sub"/>
</dbReference>
<protein>
    <submittedName>
        <fullName evidence="3">Platelet-derived growth factor receptor beta-like</fullName>
    </submittedName>
</protein>
<name>A0ABM0Q689_GALVR</name>
<dbReference type="Proteomes" id="UP000694923">
    <property type="component" value="Unplaced"/>
</dbReference>
<dbReference type="InterPro" id="IPR007110">
    <property type="entry name" value="Ig-like_dom"/>
</dbReference>
<dbReference type="InterPro" id="IPR003598">
    <property type="entry name" value="Ig_sub2"/>
</dbReference>
<dbReference type="RefSeq" id="XP_008563880.1">
    <property type="nucleotide sequence ID" value="XM_008565658.1"/>
</dbReference>
<feature type="domain" description="Ig-like" evidence="1">
    <location>
        <begin position="1"/>
        <end position="94"/>
    </location>
</feature>
<dbReference type="Gene3D" id="2.60.40.10">
    <property type="entry name" value="Immunoglobulins"/>
    <property type="match status" value="1"/>
</dbReference>
<evidence type="ECO:0000313" key="2">
    <source>
        <dbReference type="Proteomes" id="UP000694923"/>
    </source>
</evidence>
<dbReference type="PROSITE" id="PS50835">
    <property type="entry name" value="IG_LIKE"/>
    <property type="match status" value="1"/>
</dbReference>
<organism evidence="2 3">
    <name type="scientific">Galeopterus variegatus</name>
    <name type="common">Malayan flying lemur</name>
    <name type="synonym">Cynocephalus variegatus</name>
    <dbReference type="NCBI Taxonomy" id="482537"/>
    <lineage>
        <taxon>Eukaryota</taxon>
        <taxon>Metazoa</taxon>
        <taxon>Chordata</taxon>
        <taxon>Craniata</taxon>
        <taxon>Vertebrata</taxon>
        <taxon>Euteleostomi</taxon>
        <taxon>Mammalia</taxon>
        <taxon>Eutheria</taxon>
        <taxon>Euarchontoglires</taxon>
        <taxon>Dermoptera</taxon>
        <taxon>Cynocephalidae</taxon>
        <taxon>Galeopterus</taxon>
    </lineage>
</organism>
<reference evidence="3" key="1">
    <citation type="submission" date="2025-08" db="UniProtKB">
        <authorList>
            <consortium name="RefSeq"/>
        </authorList>
    </citation>
    <scope>IDENTIFICATION</scope>
</reference>
<dbReference type="InterPro" id="IPR013783">
    <property type="entry name" value="Ig-like_fold"/>
</dbReference>
<dbReference type="InterPro" id="IPR036179">
    <property type="entry name" value="Ig-like_dom_sf"/>
</dbReference>
<dbReference type="Pfam" id="PF13927">
    <property type="entry name" value="Ig_3"/>
    <property type="match status" value="1"/>
</dbReference>
<dbReference type="GeneID" id="103584795"/>
<proteinExistence type="predicted"/>
<gene>
    <name evidence="3" type="primary">LOC103584795</name>
</gene>
<keyword evidence="2" id="KW-1185">Reference proteome</keyword>